<accession>A0A7Z0UZA8</accession>
<reference evidence="3 4" key="1">
    <citation type="journal article" date="2016" name="Genome Biol. Evol.">
        <title>Comparative Genomic Analyses of the Moraxella catarrhalis Serosensitive and Seroresistant Lineages Demonstrate Their Independent Evolution.</title>
        <authorList>
            <person name="Earl J.P."/>
            <person name="de Vries S.P."/>
            <person name="Ahmed A."/>
            <person name="Powell E."/>
            <person name="Schultz M.P."/>
            <person name="Hermans P.W."/>
            <person name="Hill D.J."/>
            <person name="Zhou Z."/>
            <person name="Constantinidou C.I."/>
            <person name="Hu F.Z."/>
            <person name="Bootsma H.J."/>
            <person name="Ehrlich G.D."/>
        </authorList>
    </citation>
    <scope>NUCLEOTIDE SEQUENCE [LARGE SCALE GENOMIC DNA]</scope>
    <source>
        <strain evidence="3 4">Z7574</strain>
    </source>
</reference>
<dbReference type="RefSeq" id="WP_064618305.1">
    <property type="nucleotide sequence ID" value="NZ_LXHE01000006.1"/>
</dbReference>
<evidence type="ECO:0000256" key="2">
    <source>
        <dbReference type="ARBA" id="ARBA00022649"/>
    </source>
</evidence>
<dbReference type="EMBL" id="LXHE01000006">
    <property type="protein sequence ID" value="OAV01354.1"/>
    <property type="molecule type" value="Genomic_DNA"/>
</dbReference>
<comment type="caution">
    <text evidence="3">The sequence shown here is derived from an EMBL/GenBank/DDBJ whole genome shotgun (WGS) entry which is preliminary data.</text>
</comment>
<dbReference type="PANTHER" id="PTHR35601">
    <property type="entry name" value="TOXIN RELE"/>
    <property type="match status" value="1"/>
</dbReference>
<evidence type="ECO:0000313" key="3">
    <source>
        <dbReference type="EMBL" id="OAV01354.1"/>
    </source>
</evidence>
<dbReference type="Pfam" id="PF05016">
    <property type="entry name" value="ParE_toxin"/>
    <property type="match status" value="1"/>
</dbReference>
<gene>
    <name evidence="3" type="ORF">AO382_0850</name>
</gene>
<dbReference type="Proteomes" id="UP000078446">
    <property type="component" value="Unassembled WGS sequence"/>
</dbReference>
<name>A0A7Z0UZA8_MORCA</name>
<evidence type="ECO:0000256" key="1">
    <source>
        <dbReference type="ARBA" id="ARBA00006226"/>
    </source>
</evidence>
<comment type="similarity">
    <text evidence="1">Belongs to the RelE toxin family.</text>
</comment>
<dbReference type="Gene3D" id="3.30.2310.20">
    <property type="entry name" value="RelE-like"/>
    <property type="match status" value="1"/>
</dbReference>
<protein>
    <submittedName>
        <fullName evidence="3">RelE/StbE replicon stabilization toxin</fullName>
    </submittedName>
</protein>
<dbReference type="SUPFAM" id="SSF143011">
    <property type="entry name" value="RelE-like"/>
    <property type="match status" value="1"/>
</dbReference>
<evidence type="ECO:0000313" key="4">
    <source>
        <dbReference type="Proteomes" id="UP000078446"/>
    </source>
</evidence>
<dbReference type="NCBIfam" id="TIGR02385">
    <property type="entry name" value="RelE_StbE"/>
    <property type="match status" value="1"/>
</dbReference>
<sequence length="97" mass="11329">MSYNLSFTESAKKEYDKLDSNIRDQFKKKLKQILENPKIPKNKLRGSNTKDRYKIKLRSAGYRLLYEVIDNEVVVLVIAIGKRDSIYKILNSNLSMS</sequence>
<keyword evidence="2" id="KW-1277">Toxin-antitoxin system</keyword>
<proteinExistence type="inferred from homology"/>
<dbReference type="InterPro" id="IPR035093">
    <property type="entry name" value="RelE/ParE_toxin_dom_sf"/>
</dbReference>
<dbReference type="InterPro" id="IPR007712">
    <property type="entry name" value="RelE/ParE_toxin"/>
</dbReference>
<dbReference type="AlphaFoldDB" id="A0A7Z0UZA8"/>
<dbReference type="PANTHER" id="PTHR35601:SF1">
    <property type="entry name" value="TOXIN RELE"/>
    <property type="match status" value="1"/>
</dbReference>
<organism evidence="3 4">
    <name type="scientific">Moraxella catarrhalis</name>
    <name type="common">Branhamella catarrhalis</name>
    <dbReference type="NCBI Taxonomy" id="480"/>
    <lineage>
        <taxon>Bacteria</taxon>
        <taxon>Pseudomonadati</taxon>
        <taxon>Pseudomonadota</taxon>
        <taxon>Gammaproteobacteria</taxon>
        <taxon>Moraxellales</taxon>
        <taxon>Moraxellaceae</taxon>
        <taxon>Moraxella</taxon>
    </lineage>
</organism>